<evidence type="ECO:0000313" key="4">
    <source>
        <dbReference type="Proteomes" id="UP000748531"/>
    </source>
</evidence>
<sequence>MLQNPVRTSWISTVSLLLAVIVYLLLANCFGVTTGLPITVSLKPRFLTSTKGGDKYDHETFRKIESSVTVSTARESRSKRSHIMGMDNSGGDLRDSNTQKQRLNRRSERNFGTTDDHMKIVVPPDKQAQNLLGGYEAVEFTQPADGYITEMIPQDTENLEPDQWIYLRVCTKPEKQDGEASPLDNSFEAELRKELKRSSCTLRDQNRPPFSPHQRLIVSIRGASVLYYDIIQKQVHFSSSIFQPERVRFWSLKSQNMVLFGLRPPMYLDHELVDIHLSFSLTFGQEEDHSFRTPFHTSNREENEQLNFPLNVHNVQPVYEISKPLESESYIFRGHSSLSKQTHLSSVFAPLPTTLERGRRTAHLKRFILRFLDRPHRILLRCNKTGPLVIFDPFSTDEVNHITVSRPTTSEPGFTNSNGRTGDSTETVYESTQIVVHHKHNESNELHDIDDKTVQQPLRISNFKIPNVGDISPEGNGLLIWETDSPEPVTIGEVMDELAIRHAQARLQPQIQASHSVITKLPTDSAMLVPTEPVVRTLIFVAELGETVQITCRGQTAESPLKLIFEQDTWINLSQWNLTLGYNPFDSLVQMNLKAARITWTNVTKQSLSKPLRFADQLTNVKCGHHRQGRFWDSKSINSVREPVVAQLYFTIVSSKDYALISDWMKEKHMETFDKDSQIKPLSFNQNIFRLATRMMMIRDTQNSTMPEENQVGFWNISLSSLSGIKLTTCIIVVFLIISLILLAIRQYSYLPSHISSFGSALSAESGPITLNSGDQTDSLQTESRDGWLKNLFRVFRRARLTGDIQLQLSEQNDGREVLNVTTTGSNIYTTSYCSPNRDKLLKRPWRARC</sequence>
<reference evidence="3" key="1">
    <citation type="submission" date="2019-05" db="EMBL/GenBank/DDBJ databases">
        <title>Annotation for the trematode Paragonimus heterotremus.</title>
        <authorList>
            <person name="Choi Y.-J."/>
        </authorList>
    </citation>
    <scope>NUCLEOTIDE SEQUENCE</scope>
    <source>
        <strain evidence="3">LC</strain>
    </source>
</reference>
<gene>
    <name evidence="3" type="ORF">PHET_08249</name>
</gene>
<name>A0A8J4WFZ9_9TREM</name>
<evidence type="ECO:0000313" key="3">
    <source>
        <dbReference type="EMBL" id="KAF5398781.1"/>
    </source>
</evidence>
<feature type="region of interest" description="Disordered" evidence="1">
    <location>
        <begin position="404"/>
        <end position="423"/>
    </location>
</feature>
<keyword evidence="2" id="KW-0472">Membrane</keyword>
<keyword evidence="4" id="KW-1185">Reference proteome</keyword>
<dbReference type="OrthoDB" id="6234728at2759"/>
<feature type="transmembrane region" description="Helical" evidence="2">
    <location>
        <begin position="724"/>
        <end position="745"/>
    </location>
</feature>
<keyword evidence="2" id="KW-1133">Transmembrane helix</keyword>
<keyword evidence="2" id="KW-0812">Transmembrane</keyword>
<feature type="compositionally biased region" description="Basic and acidic residues" evidence="1">
    <location>
        <begin position="105"/>
        <end position="118"/>
    </location>
</feature>
<dbReference type="EMBL" id="LUCH01004646">
    <property type="protein sequence ID" value="KAF5398781.1"/>
    <property type="molecule type" value="Genomic_DNA"/>
</dbReference>
<dbReference type="Proteomes" id="UP000748531">
    <property type="component" value="Unassembled WGS sequence"/>
</dbReference>
<organism evidence="3 4">
    <name type="scientific">Paragonimus heterotremus</name>
    <dbReference type="NCBI Taxonomy" id="100268"/>
    <lineage>
        <taxon>Eukaryota</taxon>
        <taxon>Metazoa</taxon>
        <taxon>Spiralia</taxon>
        <taxon>Lophotrochozoa</taxon>
        <taxon>Platyhelminthes</taxon>
        <taxon>Trematoda</taxon>
        <taxon>Digenea</taxon>
        <taxon>Plagiorchiida</taxon>
        <taxon>Troglotremata</taxon>
        <taxon>Troglotrematidae</taxon>
        <taxon>Paragonimus</taxon>
    </lineage>
</organism>
<protein>
    <submittedName>
        <fullName evidence="3">Uncharacterized protein</fullName>
    </submittedName>
</protein>
<dbReference type="AlphaFoldDB" id="A0A8J4WFZ9"/>
<evidence type="ECO:0000256" key="1">
    <source>
        <dbReference type="SAM" id="MobiDB-lite"/>
    </source>
</evidence>
<comment type="caution">
    <text evidence="3">The sequence shown here is derived from an EMBL/GenBank/DDBJ whole genome shotgun (WGS) entry which is preliminary data.</text>
</comment>
<accession>A0A8J4WFZ9</accession>
<evidence type="ECO:0000256" key="2">
    <source>
        <dbReference type="SAM" id="Phobius"/>
    </source>
</evidence>
<proteinExistence type="predicted"/>
<feature type="region of interest" description="Disordered" evidence="1">
    <location>
        <begin position="71"/>
        <end position="118"/>
    </location>
</feature>